<organism evidence="2 3">
    <name type="scientific">Candidatus Woesebacteria bacterium GW2011_GWA2_40_7b</name>
    <dbReference type="NCBI Taxonomy" id="1618563"/>
    <lineage>
        <taxon>Bacteria</taxon>
        <taxon>Candidatus Woeseibacteriota</taxon>
    </lineage>
</organism>
<gene>
    <name evidence="2" type="ORF">UU12_C0006G0006</name>
</gene>
<feature type="transmembrane region" description="Helical" evidence="1">
    <location>
        <begin position="351"/>
        <end position="372"/>
    </location>
</feature>
<evidence type="ECO:0000256" key="1">
    <source>
        <dbReference type="SAM" id="Phobius"/>
    </source>
</evidence>
<proteinExistence type="predicted"/>
<reference evidence="2 3" key="1">
    <citation type="journal article" date="2015" name="Nature">
        <title>rRNA introns, odd ribosomes, and small enigmatic genomes across a large radiation of phyla.</title>
        <authorList>
            <person name="Brown C.T."/>
            <person name="Hug L.A."/>
            <person name="Thomas B.C."/>
            <person name="Sharon I."/>
            <person name="Castelle C.J."/>
            <person name="Singh A."/>
            <person name="Wilkins M.J."/>
            <person name="Williams K.H."/>
            <person name="Banfield J.F."/>
        </authorList>
    </citation>
    <scope>NUCLEOTIDE SEQUENCE [LARGE SCALE GENOMIC DNA]</scope>
</reference>
<comment type="caution">
    <text evidence="2">The sequence shown here is derived from an EMBL/GenBank/DDBJ whole genome shotgun (WGS) entry which is preliminary data.</text>
</comment>
<dbReference type="EMBL" id="LBZK01000006">
    <property type="protein sequence ID" value="KKR71177.1"/>
    <property type="molecule type" value="Genomic_DNA"/>
</dbReference>
<evidence type="ECO:0000313" key="2">
    <source>
        <dbReference type="EMBL" id="KKR71177.1"/>
    </source>
</evidence>
<keyword evidence="1" id="KW-0472">Membrane</keyword>
<evidence type="ECO:0000313" key="3">
    <source>
        <dbReference type="Proteomes" id="UP000034562"/>
    </source>
</evidence>
<accession>A0A0G0W7J3</accession>
<dbReference type="Proteomes" id="UP000034562">
    <property type="component" value="Unassembled WGS sequence"/>
</dbReference>
<keyword evidence="1" id="KW-0812">Transmembrane</keyword>
<keyword evidence="1" id="KW-1133">Transmembrane helix</keyword>
<evidence type="ECO:0008006" key="4">
    <source>
        <dbReference type="Google" id="ProtNLM"/>
    </source>
</evidence>
<sequence length="722" mass="77433">MNLKDFLVNREKPPELYWSLVIETGWAQAGVWYIGESVAEVISVSPPAAWETEDELTGAVDAALSSAVAKLPENYQEPSKTVFGVPSAWIKGGEISDDYLARIKDICTDLSLNPVGFVVLPEAIAHLYKSEEGSPLSAIILGLGKEFLEISVFKLGNLVGTSQVARSVSLIEDVTEGLSRFGDSAPLPSRFIVYDGKGAELMEAKETLMQETWQEQPKGDATNVKFLHAPKVETLSSDRKVLATSLAGANEIGQVSQITSKEVSGLESENMQNVVPVEKSLSPEELGFAVGTDVTQDQKSVQVKTETAPLAPAAVRINSQYHKFGVGVKSLFHGFAGRLSIKPPHFGNRPFAFFGILLAAFLILGVIFWWFYPKAKVTIYVMPKSFSQEASVIFNTNGQFDVGGGVIPAKLISADVSGDKTKSATGSKLVGDRAKGSVQIQNGTAFPINLASGAILVSSGNLKFDLNNSASISAALSPSSPGTATIGVSADSIGAEYNLAKDEVFKVSNYPKAEVDATAVSDFSGGSSQQISAVSKDDQLTLESQLKDELIQNAKNQLLTKVNGDQIFVDDLANVDTTTENFDHKVGDQADNLKLSLTLNATAVAGDRAKLLELARGVLKDKIPSGFVLRDSQITFKFVFVSNENGNINYKVEISANFLPLVNIDDIVKKIAGRTPSVTETYLTSVPGFSRADVTLSPRLPGPLRTLPHLGKNIKIEIVAER</sequence>
<name>A0A0G0W7J3_9BACT</name>
<dbReference type="STRING" id="1618563.UU12_C0006G0006"/>
<protein>
    <recommendedName>
        <fullName evidence="4">Baseplate protein J-like domain-containing protein</fullName>
    </recommendedName>
</protein>
<dbReference type="AlphaFoldDB" id="A0A0G0W7J3"/>